<sequence>MPPGASYWTPLGRAERGRAGGFAVCPSAIEEREPPSVIVFRLFRTVLYYYIKGRIKRGTLQVGKAGKREVEHLSGYLEGPYRRCSELVESGSSWRELKAACACEMLMMTSYVDSGMAVCTPFVHTKL</sequence>
<evidence type="ECO:0000313" key="1">
    <source>
        <dbReference type="EMBL" id="KMM66862.1"/>
    </source>
</evidence>
<protein>
    <submittedName>
        <fullName evidence="1">Uncharacterized protein</fullName>
    </submittedName>
</protein>
<reference evidence="1 2" key="1">
    <citation type="submission" date="2007-06" db="EMBL/GenBank/DDBJ databases">
        <title>The Genome Sequence of Coccidioides posadasii RMSCC_3488.</title>
        <authorList>
            <consortium name="Coccidioides Genome Resources Consortium"/>
            <consortium name="The Broad Institute Genome Sequencing Platform"/>
            <person name="Henn M.R."/>
            <person name="Sykes S."/>
            <person name="Young S."/>
            <person name="Jaffe D."/>
            <person name="Berlin A."/>
            <person name="Alvarez P."/>
            <person name="Butler J."/>
            <person name="Gnerre S."/>
            <person name="Grabherr M."/>
            <person name="Mauceli E."/>
            <person name="Brockman W."/>
            <person name="Kodira C."/>
            <person name="Alvarado L."/>
            <person name="Zeng Q."/>
            <person name="Crawford M."/>
            <person name="Antoine C."/>
            <person name="Devon K."/>
            <person name="Galgiani J."/>
            <person name="Orsborn K."/>
            <person name="Lewis M.L."/>
            <person name="Nusbaum C."/>
            <person name="Galagan J."/>
            <person name="Birren B."/>
        </authorList>
    </citation>
    <scope>NUCLEOTIDE SEQUENCE [LARGE SCALE GENOMIC DNA]</scope>
    <source>
        <strain evidence="1 2">RMSCC 3488</strain>
    </source>
</reference>
<gene>
    <name evidence="1" type="ORF">CPAG_03199</name>
</gene>
<evidence type="ECO:0000313" key="2">
    <source>
        <dbReference type="Proteomes" id="UP000054567"/>
    </source>
</evidence>
<dbReference type="Proteomes" id="UP000054567">
    <property type="component" value="Unassembled WGS sequence"/>
</dbReference>
<dbReference type="AlphaFoldDB" id="A0A0J6I630"/>
<dbReference type="VEuPathDB" id="FungiDB:CPAG_03199"/>
<reference evidence="2" key="2">
    <citation type="journal article" date="2009" name="Genome Res.">
        <title>Comparative genomic analyses of the human fungal pathogens Coccidioides and their relatives.</title>
        <authorList>
            <person name="Sharpton T.J."/>
            <person name="Stajich J.E."/>
            <person name="Rounsley S.D."/>
            <person name="Gardner M.J."/>
            <person name="Wortman J.R."/>
            <person name="Jordar V.S."/>
            <person name="Maiti R."/>
            <person name="Kodira C.D."/>
            <person name="Neafsey D.E."/>
            <person name="Zeng Q."/>
            <person name="Hung C.-Y."/>
            <person name="McMahan C."/>
            <person name="Muszewska A."/>
            <person name="Grynberg M."/>
            <person name="Mandel M.A."/>
            <person name="Kellner E.M."/>
            <person name="Barker B.M."/>
            <person name="Galgiani J.N."/>
            <person name="Orbach M.J."/>
            <person name="Kirkland T.N."/>
            <person name="Cole G.T."/>
            <person name="Henn M.R."/>
            <person name="Birren B.W."/>
            <person name="Taylor J.W."/>
        </authorList>
    </citation>
    <scope>NUCLEOTIDE SEQUENCE [LARGE SCALE GENOMIC DNA]</scope>
    <source>
        <strain evidence="2">RMSCC 3488</strain>
    </source>
</reference>
<organism evidence="1 2">
    <name type="scientific">Coccidioides posadasii RMSCC 3488</name>
    <dbReference type="NCBI Taxonomy" id="454284"/>
    <lineage>
        <taxon>Eukaryota</taxon>
        <taxon>Fungi</taxon>
        <taxon>Dikarya</taxon>
        <taxon>Ascomycota</taxon>
        <taxon>Pezizomycotina</taxon>
        <taxon>Eurotiomycetes</taxon>
        <taxon>Eurotiomycetidae</taxon>
        <taxon>Onygenales</taxon>
        <taxon>Onygenaceae</taxon>
        <taxon>Coccidioides</taxon>
    </lineage>
</organism>
<proteinExistence type="predicted"/>
<accession>A0A0J6I630</accession>
<reference evidence="2" key="3">
    <citation type="journal article" date="2010" name="Genome Res.">
        <title>Population genomic sequencing of Coccidioides fungi reveals recent hybridization and transposon control.</title>
        <authorList>
            <person name="Neafsey D.E."/>
            <person name="Barker B.M."/>
            <person name="Sharpton T.J."/>
            <person name="Stajich J.E."/>
            <person name="Park D.J."/>
            <person name="Whiston E."/>
            <person name="Hung C.-Y."/>
            <person name="McMahan C."/>
            <person name="White J."/>
            <person name="Sykes S."/>
            <person name="Heiman D."/>
            <person name="Young S."/>
            <person name="Zeng Q."/>
            <person name="Abouelleil A."/>
            <person name="Aftuck L."/>
            <person name="Bessette D."/>
            <person name="Brown A."/>
            <person name="FitzGerald M."/>
            <person name="Lui A."/>
            <person name="Macdonald J.P."/>
            <person name="Priest M."/>
            <person name="Orbach M.J."/>
            <person name="Galgiani J.N."/>
            <person name="Kirkland T.N."/>
            <person name="Cole G.T."/>
            <person name="Birren B.W."/>
            <person name="Henn M.R."/>
            <person name="Taylor J.W."/>
            <person name="Rounsley S.D."/>
        </authorList>
    </citation>
    <scope>NUCLEOTIDE SEQUENCE [LARGE SCALE GENOMIC DNA]</scope>
    <source>
        <strain evidence="2">RMSCC 3488</strain>
    </source>
</reference>
<dbReference type="EMBL" id="DS268110">
    <property type="protein sequence ID" value="KMM66862.1"/>
    <property type="molecule type" value="Genomic_DNA"/>
</dbReference>
<name>A0A0J6I630_COCPO</name>